<dbReference type="Pfam" id="PF00496">
    <property type="entry name" value="SBP_bac_5"/>
    <property type="match status" value="1"/>
</dbReference>
<dbReference type="PROSITE" id="PS51257">
    <property type="entry name" value="PROKAR_LIPOPROTEIN"/>
    <property type="match status" value="1"/>
</dbReference>
<dbReference type="Gene3D" id="3.40.190.10">
    <property type="entry name" value="Periplasmic binding protein-like II"/>
    <property type="match status" value="1"/>
</dbReference>
<keyword evidence="4" id="KW-1185">Reference proteome</keyword>
<dbReference type="InterPro" id="IPR030678">
    <property type="entry name" value="Peptide/Ni-bd"/>
</dbReference>
<feature type="domain" description="Solute-binding protein family 5" evidence="2">
    <location>
        <begin position="103"/>
        <end position="473"/>
    </location>
</feature>
<evidence type="ECO:0000259" key="2">
    <source>
        <dbReference type="Pfam" id="PF00496"/>
    </source>
</evidence>
<dbReference type="EMBL" id="JBHTLY010000002">
    <property type="protein sequence ID" value="MFD1201738.1"/>
    <property type="molecule type" value="Genomic_DNA"/>
</dbReference>
<dbReference type="InterPro" id="IPR039424">
    <property type="entry name" value="SBP_5"/>
</dbReference>
<evidence type="ECO:0000256" key="1">
    <source>
        <dbReference type="SAM" id="SignalP"/>
    </source>
</evidence>
<dbReference type="InterPro" id="IPR000914">
    <property type="entry name" value="SBP_5_dom"/>
</dbReference>
<dbReference type="CDD" id="cd08501">
    <property type="entry name" value="PBP2_Lpqw"/>
    <property type="match status" value="1"/>
</dbReference>
<dbReference type="PANTHER" id="PTHR30290">
    <property type="entry name" value="PERIPLASMIC BINDING COMPONENT OF ABC TRANSPORTER"/>
    <property type="match status" value="1"/>
</dbReference>
<name>A0ABW3TQI6_9MICO</name>
<dbReference type="SUPFAM" id="SSF53850">
    <property type="entry name" value="Periplasmic binding protein-like II"/>
    <property type="match status" value="1"/>
</dbReference>
<gene>
    <name evidence="3" type="ORF">ACFQ3U_07525</name>
</gene>
<dbReference type="RefSeq" id="WP_343957653.1">
    <property type="nucleotide sequence ID" value="NZ_BAAAKZ010000002.1"/>
</dbReference>
<keyword evidence="1" id="KW-0732">Signal</keyword>
<protein>
    <submittedName>
        <fullName evidence="3">ABC transporter family substrate-binding protein</fullName>
    </submittedName>
</protein>
<dbReference type="Gene3D" id="3.10.105.10">
    <property type="entry name" value="Dipeptide-binding Protein, Domain 3"/>
    <property type="match status" value="1"/>
</dbReference>
<dbReference type="Proteomes" id="UP001597181">
    <property type="component" value="Unassembled WGS sequence"/>
</dbReference>
<reference evidence="4" key="1">
    <citation type="journal article" date="2019" name="Int. J. Syst. Evol. Microbiol.">
        <title>The Global Catalogue of Microorganisms (GCM) 10K type strain sequencing project: providing services to taxonomists for standard genome sequencing and annotation.</title>
        <authorList>
            <consortium name="The Broad Institute Genomics Platform"/>
            <consortium name="The Broad Institute Genome Sequencing Center for Infectious Disease"/>
            <person name="Wu L."/>
            <person name="Ma J."/>
        </authorList>
    </citation>
    <scope>NUCLEOTIDE SEQUENCE [LARGE SCALE GENOMIC DNA]</scope>
    <source>
        <strain evidence="4">CCUG 50213</strain>
    </source>
</reference>
<dbReference type="PIRSF" id="PIRSF002741">
    <property type="entry name" value="MppA"/>
    <property type="match status" value="1"/>
</dbReference>
<organism evidence="3 4">
    <name type="scientific">Leucobacter albus</name>
    <dbReference type="NCBI Taxonomy" id="272210"/>
    <lineage>
        <taxon>Bacteria</taxon>
        <taxon>Bacillati</taxon>
        <taxon>Actinomycetota</taxon>
        <taxon>Actinomycetes</taxon>
        <taxon>Micrococcales</taxon>
        <taxon>Microbacteriaceae</taxon>
        <taxon>Leucobacter</taxon>
    </lineage>
</organism>
<sequence length="567" mass="61279">MSTIRAPRPRRRVSAISAAAVGLAVTISACAPMSPTGGGADPAPVAEVTDGGTITMAATSPIEDWNPLSAAGDTTGQRQQQWPMYPHTFLSQPDTSIVLNEALLASAEVTKTDPMTVVYEIQDEAVWSDGTPITADDFIYTQAVQDPDSCGDCMAAFTAGYDSIESITGSEDGKTVTMVYREPFSQWRALFNYILPSHVATKYGDLATSFNEGFSRNVPEVSGGPYQVKEYTEGISLTLEKNPKWYGDPAHLDEVIIRYIKGQGEQVTALQSGEVQMVYINPTVDTVEQVKSMAQMTYSIGPTLTYAHLGMKTTGDVMSDKALRQAIYTAMNFQDMYARTAGQAAPDVPLMQSAVYVPGQKVEGIDAYRPNTEKVGMGTGDVAAATAILEDAGYTIVDGKLMLPDGSPLRDLTFLTYSADQTRMDLALIAQQQLKEIGVTIVIDPADAARYSPALREGAFDIMATGTALDLGPLSLQQWYGTGAARSFGYSNPEVDELLAQAGAELDPERHVELMNDLDERLLEDGVVMPLFAYSNMAAYDAKYRNIYVDPSKYGVTMNIEQWGIAG</sequence>
<evidence type="ECO:0000313" key="4">
    <source>
        <dbReference type="Proteomes" id="UP001597181"/>
    </source>
</evidence>
<feature type="signal peptide" evidence="1">
    <location>
        <begin position="1"/>
        <end position="31"/>
    </location>
</feature>
<accession>A0ABW3TQI6</accession>
<proteinExistence type="predicted"/>
<evidence type="ECO:0000313" key="3">
    <source>
        <dbReference type="EMBL" id="MFD1201738.1"/>
    </source>
</evidence>
<feature type="chain" id="PRO_5046518935" evidence="1">
    <location>
        <begin position="32"/>
        <end position="567"/>
    </location>
</feature>
<comment type="caution">
    <text evidence="3">The sequence shown here is derived from an EMBL/GenBank/DDBJ whole genome shotgun (WGS) entry which is preliminary data.</text>
</comment>
<dbReference type="PANTHER" id="PTHR30290:SF65">
    <property type="entry name" value="MONOACYL PHOSPHATIDYLINOSITOL TETRAMANNOSIDE-BINDING PROTEIN LPQW-RELATED"/>
    <property type="match status" value="1"/>
</dbReference>